<feature type="transmembrane region" description="Helical" evidence="1">
    <location>
        <begin position="353"/>
        <end position="373"/>
    </location>
</feature>
<gene>
    <name evidence="2" type="ORF">B0T14DRAFT_523517</name>
</gene>
<dbReference type="AlphaFoldDB" id="A0AA39WJN3"/>
<dbReference type="Proteomes" id="UP001175000">
    <property type="component" value="Unassembled WGS sequence"/>
</dbReference>
<name>A0AA39WJN3_9PEZI</name>
<sequence>MPGFKSLDGAAAADLFEKHGVRLFLNFLAGGYPGLIFGAAQTASAIYADVNAVRASRAQHSAATSQQQTSEAEFRAAEANRLFYEELQKNIPQILRSIRPTEIRVPDGAFNSTPGYAIWFQSAAVAAMPLILMEISAAIQRVGGKLEAIHNELAVATVARVQGWATDGFGSHIHRFVRNEMRAQQRDERRHYYYIWHPDTDWYPVFEERLRNEPLPSNFGGYNTDLATLCLWMSLNRHVLRTTTPNGDTAVFHLLIPAYSPIVIEDPITFHRNLFPLVVTGQRHRGLDLVGLNVRGISRELTLKQISNVAPEEHQMFDAGMKGFFGCWLGAVGCVAAAVIFPPCAPIVLEFGFTGFVFGGMSSGTVALGGGLYEDLTRKRTQVLGVPLLLDPDMQEPLD</sequence>
<evidence type="ECO:0000256" key="1">
    <source>
        <dbReference type="SAM" id="Phobius"/>
    </source>
</evidence>
<evidence type="ECO:0000313" key="2">
    <source>
        <dbReference type="EMBL" id="KAK0616622.1"/>
    </source>
</evidence>
<organism evidence="2 3">
    <name type="scientific">Immersiella caudata</name>
    <dbReference type="NCBI Taxonomy" id="314043"/>
    <lineage>
        <taxon>Eukaryota</taxon>
        <taxon>Fungi</taxon>
        <taxon>Dikarya</taxon>
        <taxon>Ascomycota</taxon>
        <taxon>Pezizomycotina</taxon>
        <taxon>Sordariomycetes</taxon>
        <taxon>Sordariomycetidae</taxon>
        <taxon>Sordariales</taxon>
        <taxon>Lasiosphaeriaceae</taxon>
        <taxon>Immersiella</taxon>
    </lineage>
</organism>
<accession>A0AA39WJN3</accession>
<proteinExistence type="predicted"/>
<keyword evidence="1" id="KW-1133">Transmembrane helix</keyword>
<keyword evidence="3" id="KW-1185">Reference proteome</keyword>
<dbReference type="EMBL" id="JAULSU010000005">
    <property type="protein sequence ID" value="KAK0616622.1"/>
    <property type="molecule type" value="Genomic_DNA"/>
</dbReference>
<protein>
    <submittedName>
        <fullName evidence="2">Uncharacterized protein</fullName>
    </submittedName>
</protein>
<feature type="transmembrane region" description="Helical" evidence="1">
    <location>
        <begin position="323"/>
        <end position="341"/>
    </location>
</feature>
<reference evidence="2" key="1">
    <citation type="submission" date="2023-06" db="EMBL/GenBank/DDBJ databases">
        <title>Genome-scale phylogeny and comparative genomics of the fungal order Sordariales.</title>
        <authorList>
            <consortium name="Lawrence Berkeley National Laboratory"/>
            <person name="Hensen N."/>
            <person name="Bonometti L."/>
            <person name="Westerberg I."/>
            <person name="Brannstrom I.O."/>
            <person name="Guillou S."/>
            <person name="Cros-Aarteil S."/>
            <person name="Calhoun S."/>
            <person name="Haridas S."/>
            <person name="Kuo A."/>
            <person name="Mondo S."/>
            <person name="Pangilinan J."/>
            <person name="Riley R."/>
            <person name="Labutti K."/>
            <person name="Andreopoulos B."/>
            <person name="Lipzen A."/>
            <person name="Chen C."/>
            <person name="Yanf M."/>
            <person name="Daum C."/>
            <person name="Ng V."/>
            <person name="Clum A."/>
            <person name="Steindorff A."/>
            <person name="Ohm R."/>
            <person name="Martin F."/>
            <person name="Silar P."/>
            <person name="Natvig D."/>
            <person name="Lalanne C."/>
            <person name="Gautier V."/>
            <person name="Ament-Velasquez S.L."/>
            <person name="Kruys A."/>
            <person name="Hutchinson M.I."/>
            <person name="Powell A.J."/>
            <person name="Barry K."/>
            <person name="Miller A.N."/>
            <person name="Grigoriev I.V."/>
            <person name="Debuchy R."/>
            <person name="Gladieux P."/>
            <person name="Thoren M.H."/>
            <person name="Johannesson H."/>
        </authorList>
    </citation>
    <scope>NUCLEOTIDE SEQUENCE</scope>
    <source>
        <strain evidence="2">CBS 606.72</strain>
    </source>
</reference>
<keyword evidence="1" id="KW-0472">Membrane</keyword>
<comment type="caution">
    <text evidence="2">The sequence shown here is derived from an EMBL/GenBank/DDBJ whole genome shotgun (WGS) entry which is preliminary data.</text>
</comment>
<evidence type="ECO:0000313" key="3">
    <source>
        <dbReference type="Proteomes" id="UP001175000"/>
    </source>
</evidence>
<keyword evidence="1" id="KW-0812">Transmembrane</keyword>
<dbReference type="InterPro" id="IPR046486">
    <property type="entry name" value="DUF6579"/>
</dbReference>
<dbReference type="Pfam" id="PF20219">
    <property type="entry name" value="DUF6579"/>
    <property type="match status" value="1"/>
</dbReference>